<feature type="domain" description="Nitroreductase" evidence="4">
    <location>
        <begin position="12"/>
        <end position="198"/>
    </location>
</feature>
<dbReference type="RefSeq" id="WP_085816175.1">
    <property type="nucleotide sequence ID" value="NZ_FWFU01000001.1"/>
</dbReference>
<dbReference type="OrthoDB" id="9802510at2"/>
<gene>
    <name evidence="5" type="primary">nox</name>
    <name evidence="5" type="ORF">ROH8110_00481</name>
</gene>
<accession>A0A1X6YDA8</accession>
<dbReference type="AlphaFoldDB" id="A0A1X6YDA8"/>
<evidence type="ECO:0000313" key="6">
    <source>
        <dbReference type="Proteomes" id="UP000193207"/>
    </source>
</evidence>
<name>A0A1X6YDA8_9RHOB</name>
<dbReference type="EMBL" id="FWFU01000001">
    <property type="protein sequence ID" value="SLN17253.1"/>
    <property type="molecule type" value="Genomic_DNA"/>
</dbReference>
<dbReference type="Proteomes" id="UP000193207">
    <property type="component" value="Unassembled WGS sequence"/>
</dbReference>
<evidence type="ECO:0000256" key="2">
    <source>
        <dbReference type="ARBA" id="ARBA00022643"/>
    </source>
</evidence>
<dbReference type="SUPFAM" id="SSF55469">
    <property type="entry name" value="FMN-dependent nitroreductase-like"/>
    <property type="match status" value="1"/>
</dbReference>
<dbReference type="InterPro" id="IPR029479">
    <property type="entry name" value="Nitroreductase"/>
</dbReference>
<dbReference type="Gene3D" id="3.40.109.10">
    <property type="entry name" value="NADH Oxidase"/>
    <property type="match status" value="1"/>
</dbReference>
<dbReference type="PANTHER" id="PTHR23026:SF90">
    <property type="entry name" value="IODOTYROSINE DEIODINASE 1"/>
    <property type="match status" value="1"/>
</dbReference>
<protein>
    <submittedName>
        <fullName evidence="5">NADH dehydrogenase</fullName>
        <ecNumber evidence="5">1.6.99.3</ecNumber>
    </submittedName>
</protein>
<proteinExistence type="predicted"/>
<keyword evidence="2" id="KW-0288">FMN</keyword>
<keyword evidence="3 5" id="KW-0560">Oxidoreductase</keyword>
<keyword evidence="1" id="KW-0285">Flavoprotein</keyword>
<evidence type="ECO:0000313" key="5">
    <source>
        <dbReference type="EMBL" id="SLN17253.1"/>
    </source>
</evidence>
<sequence>MSEAYDTLNALLRARHSCRAFKPEPVPEDTVARIVSAAAQTASWCNAQPWQVTVTRGAATERFRAALVEAATSDAPCPDLPWPEGFPGVYGERRRACGYQLYEAVGIARDDHTARAEQSMLNFYLFGAPHVAIVHSEAALRAYGAMDTGGFVSNFMLAAKALGVDTIAQASVAGHAPMIRAHFGLPESRMILCAISFGIGDADHPVNRFRTARADLSDILDPRD</sequence>
<dbReference type="PANTHER" id="PTHR23026">
    <property type="entry name" value="NADPH NITROREDUCTASE"/>
    <property type="match status" value="1"/>
</dbReference>
<dbReference type="EC" id="1.6.99.3" evidence="5"/>
<organism evidence="5 6">
    <name type="scientific">Roseovarius halotolerans</name>
    <dbReference type="NCBI Taxonomy" id="505353"/>
    <lineage>
        <taxon>Bacteria</taxon>
        <taxon>Pseudomonadati</taxon>
        <taxon>Pseudomonadota</taxon>
        <taxon>Alphaproteobacteria</taxon>
        <taxon>Rhodobacterales</taxon>
        <taxon>Roseobacteraceae</taxon>
        <taxon>Roseovarius</taxon>
    </lineage>
</organism>
<dbReference type="InterPro" id="IPR000415">
    <property type="entry name" value="Nitroreductase-like"/>
</dbReference>
<reference evidence="5 6" key="1">
    <citation type="submission" date="2017-03" db="EMBL/GenBank/DDBJ databases">
        <authorList>
            <person name="Afonso C.L."/>
            <person name="Miller P.J."/>
            <person name="Scott M.A."/>
            <person name="Spackman E."/>
            <person name="Goraichik I."/>
            <person name="Dimitrov K.M."/>
            <person name="Suarez D.L."/>
            <person name="Swayne D.E."/>
        </authorList>
    </citation>
    <scope>NUCLEOTIDE SEQUENCE [LARGE SCALE GENOMIC DNA]</scope>
    <source>
        <strain evidence="5 6">CECT 8110</strain>
    </source>
</reference>
<dbReference type="GO" id="GO:0016491">
    <property type="term" value="F:oxidoreductase activity"/>
    <property type="evidence" value="ECO:0007669"/>
    <property type="project" value="UniProtKB-KW"/>
</dbReference>
<evidence type="ECO:0000256" key="1">
    <source>
        <dbReference type="ARBA" id="ARBA00022630"/>
    </source>
</evidence>
<dbReference type="CDD" id="cd02136">
    <property type="entry name" value="PnbA_NfnB-like"/>
    <property type="match status" value="1"/>
</dbReference>
<dbReference type="Pfam" id="PF00881">
    <property type="entry name" value="Nitroreductase"/>
    <property type="match status" value="1"/>
</dbReference>
<keyword evidence="6" id="KW-1185">Reference proteome</keyword>
<evidence type="ECO:0000256" key="3">
    <source>
        <dbReference type="ARBA" id="ARBA00023002"/>
    </source>
</evidence>
<evidence type="ECO:0000259" key="4">
    <source>
        <dbReference type="Pfam" id="PF00881"/>
    </source>
</evidence>
<dbReference type="InterPro" id="IPR050627">
    <property type="entry name" value="Nitroreductase/BluB"/>
</dbReference>